<sequence>MKVLAPMPVGVRPPNLFFSQALPPEQDFSVLIANVSNGFEAPGVSFSGPDDLIVNGHAFNVISARSGLLKETVLLADHLPLKDFFAGVTQTRTMEDAGKSMLVASNIFAHNYFHWTTQCMAAILLYRIAIKPSGGAIATAGLTPTMLEMLQLHGVEMDVMEIAPQQMAIITGGHCCNLLGDGFTHFPHPQIVRLLREPLGRIAPSRTFGRKLYITRKDSAKRRLMNEDAVEQRLLARGFEILQLSDLRLADQMAAFRDAEVIVAPHGAGLTNLIYCDVARAPARVIELAQGNYVNMCFIRIGQLLGLDYSFIVNPADPVTAVLANGNPDETTWHADLPLLDRVLDEQGV</sequence>
<dbReference type="Pfam" id="PF04577">
    <property type="entry name" value="Glyco_transf_61"/>
    <property type="match status" value="1"/>
</dbReference>
<evidence type="ECO:0000313" key="3">
    <source>
        <dbReference type="Proteomes" id="UP000584824"/>
    </source>
</evidence>
<organism evidence="2 3">
    <name type="scientific">Allorhizobium borbori</name>
    <dbReference type="NCBI Taxonomy" id="485907"/>
    <lineage>
        <taxon>Bacteria</taxon>
        <taxon>Pseudomonadati</taxon>
        <taxon>Pseudomonadota</taxon>
        <taxon>Alphaproteobacteria</taxon>
        <taxon>Hyphomicrobiales</taxon>
        <taxon>Rhizobiaceae</taxon>
        <taxon>Rhizobium/Agrobacterium group</taxon>
        <taxon>Allorhizobium</taxon>
    </lineage>
</organism>
<evidence type="ECO:0000259" key="1">
    <source>
        <dbReference type="Pfam" id="PF04577"/>
    </source>
</evidence>
<dbReference type="EMBL" id="JACIDU010000002">
    <property type="protein sequence ID" value="MBB4102026.1"/>
    <property type="molecule type" value="Genomic_DNA"/>
</dbReference>
<dbReference type="AlphaFoldDB" id="A0A7W6JYU4"/>
<feature type="domain" description="Glycosyltransferase 61 catalytic" evidence="1">
    <location>
        <begin position="112"/>
        <end position="277"/>
    </location>
</feature>
<dbReference type="Proteomes" id="UP000584824">
    <property type="component" value="Unassembled WGS sequence"/>
</dbReference>
<dbReference type="RefSeq" id="WP_183789172.1">
    <property type="nucleotide sequence ID" value="NZ_JACIDU010000002.1"/>
</dbReference>
<comment type="caution">
    <text evidence="2">The sequence shown here is derived from an EMBL/GenBank/DDBJ whole genome shotgun (WGS) entry which is preliminary data.</text>
</comment>
<reference evidence="2 3" key="1">
    <citation type="submission" date="2020-08" db="EMBL/GenBank/DDBJ databases">
        <title>Genomic Encyclopedia of Type Strains, Phase IV (KMG-IV): sequencing the most valuable type-strain genomes for metagenomic binning, comparative biology and taxonomic classification.</title>
        <authorList>
            <person name="Goeker M."/>
        </authorList>
    </citation>
    <scope>NUCLEOTIDE SEQUENCE [LARGE SCALE GENOMIC DNA]</scope>
    <source>
        <strain evidence="2 3">DSM 26385</strain>
    </source>
</reference>
<keyword evidence="3" id="KW-1185">Reference proteome</keyword>
<evidence type="ECO:0000313" key="2">
    <source>
        <dbReference type="EMBL" id="MBB4102026.1"/>
    </source>
</evidence>
<dbReference type="InterPro" id="IPR049625">
    <property type="entry name" value="Glyco_transf_61_cat"/>
</dbReference>
<gene>
    <name evidence="2" type="ORF">GGQ66_000554</name>
</gene>
<accession>A0A7W6JYU4</accession>
<name>A0A7W6JYU4_9HYPH</name>
<protein>
    <recommendedName>
        <fullName evidence="1">Glycosyltransferase 61 catalytic domain-containing protein</fullName>
    </recommendedName>
</protein>
<proteinExistence type="predicted"/>
<dbReference type="GO" id="GO:0016757">
    <property type="term" value="F:glycosyltransferase activity"/>
    <property type="evidence" value="ECO:0007669"/>
    <property type="project" value="InterPro"/>
</dbReference>